<protein>
    <submittedName>
        <fullName evidence="1">Uncharacterized protein</fullName>
    </submittedName>
</protein>
<sequence length="80" mass="8870">MEEVARAFSLELLQQFISFASSMAIVMQEDDTITKHAMAFAADGYSEVSSAGSMSPNETRFHSNVVQVMRAMKTRNSSMK</sequence>
<accession>A0A4Y2KTX9</accession>
<gene>
    <name evidence="1" type="ORF">AVEN_219644_1</name>
</gene>
<dbReference type="EMBL" id="BGPR01004942">
    <property type="protein sequence ID" value="GBN05107.1"/>
    <property type="molecule type" value="Genomic_DNA"/>
</dbReference>
<dbReference type="AlphaFoldDB" id="A0A4Y2KTX9"/>
<dbReference type="Proteomes" id="UP000499080">
    <property type="component" value="Unassembled WGS sequence"/>
</dbReference>
<keyword evidence="2" id="KW-1185">Reference proteome</keyword>
<comment type="caution">
    <text evidence="1">The sequence shown here is derived from an EMBL/GenBank/DDBJ whole genome shotgun (WGS) entry which is preliminary data.</text>
</comment>
<evidence type="ECO:0000313" key="2">
    <source>
        <dbReference type="Proteomes" id="UP000499080"/>
    </source>
</evidence>
<evidence type="ECO:0000313" key="1">
    <source>
        <dbReference type="EMBL" id="GBN05107.1"/>
    </source>
</evidence>
<name>A0A4Y2KTX9_ARAVE</name>
<organism evidence="1 2">
    <name type="scientific">Araneus ventricosus</name>
    <name type="common">Orbweaver spider</name>
    <name type="synonym">Epeira ventricosa</name>
    <dbReference type="NCBI Taxonomy" id="182803"/>
    <lineage>
        <taxon>Eukaryota</taxon>
        <taxon>Metazoa</taxon>
        <taxon>Ecdysozoa</taxon>
        <taxon>Arthropoda</taxon>
        <taxon>Chelicerata</taxon>
        <taxon>Arachnida</taxon>
        <taxon>Araneae</taxon>
        <taxon>Araneomorphae</taxon>
        <taxon>Entelegynae</taxon>
        <taxon>Araneoidea</taxon>
        <taxon>Araneidae</taxon>
        <taxon>Araneus</taxon>
    </lineage>
</organism>
<proteinExistence type="predicted"/>
<reference evidence="1 2" key="1">
    <citation type="journal article" date="2019" name="Sci. Rep.">
        <title>Orb-weaving spider Araneus ventricosus genome elucidates the spidroin gene catalogue.</title>
        <authorList>
            <person name="Kono N."/>
            <person name="Nakamura H."/>
            <person name="Ohtoshi R."/>
            <person name="Moran D.A.P."/>
            <person name="Shinohara A."/>
            <person name="Yoshida Y."/>
            <person name="Fujiwara M."/>
            <person name="Mori M."/>
            <person name="Tomita M."/>
            <person name="Arakawa K."/>
        </authorList>
    </citation>
    <scope>NUCLEOTIDE SEQUENCE [LARGE SCALE GENOMIC DNA]</scope>
</reference>